<organism evidence="1 2">
    <name type="scientific">Puccinia striiformis f. sp. tritici</name>
    <dbReference type="NCBI Taxonomy" id="168172"/>
    <lineage>
        <taxon>Eukaryota</taxon>
        <taxon>Fungi</taxon>
        <taxon>Dikarya</taxon>
        <taxon>Basidiomycota</taxon>
        <taxon>Pucciniomycotina</taxon>
        <taxon>Pucciniomycetes</taxon>
        <taxon>Pucciniales</taxon>
        <taxon>Pucciniaceae</taxon>
        <taxon>Puccinia</taxon>
    </lineage>
</organism>
<proteinExistence type="predicted"/>
<comment type="caution">
    <text evidence="1">The sequence shown here is derived from an EMBL/GenBank/DDBJ whole genome shotgun (WGS) entry which is preliminary data.</text>
</comment>
<protein>
    <submittedName>
        <fullName evidence="1">Uncharacterized protein</fullName>
    </submittedName>
</protein>
<evidence type="ECO:0000313" key="2">
    <source>
        <dbReference type="Proteomes" id="UP001060170"/>
    </source>
</evidence>
<keyword evidence="2" id="KW-1185">Reference proteome</keyword>
<evidence type="ECO:0000313" key="1">
    <source>
        <dbReference type="EMBL" id="KAI7940457.1"/>
    </source>
</evidence>
<sequence length="60" mass="6426">MNKGPVVLEGRLVVGSLGPVRLKQAGNLLRCLRPGRVMTGGHNGKFNCVSIDNPLVQEKT</sequence>
<gene>
    <name evidence="1" type="ORF">MJO28_014109</name>
</gene>
<name>A0ACC0DWD4_9BASI</name>
<dbReference type="Proteomes" id="UP001060170">
    <property type="component" value="Chromosome 14"/>
</dbReference>
<reference evidence="2" key="1">
    <citation type="journal article" date="2018" name="BMC Genomics">
        <title>Genomic insights into host adaptation between the wheat stripe rust pathogen (Puccinia striiformis f. sp. tritici) and the barley stripe rust pathogen (Puccinia striiformis f. sp. hordei).</title>
        <authorList>
            <person name="Xia C."/>
            <person name="Wang M."/>
            <person name="Yin C."/>
            <person name="Cornejo O.E."/>
            <person name="Hulbert S.H."/>
            <person name="Chen X."/>
        </authorList>
    </citation>
    <scope>NUCLEOTIDE SEQUENCE [LARGE SCALE GENOMIC DNA]</scope>
    <source>
        <strain evidence="2">93-210</strain>
    </source>
</reference>
<accession>A0ACC0DWD4</accession>
<dbReference type="EMBL" id="CM045878">
    <property type="protein sequence ID" value="KAI7940457.1"/>
    <property type="molecule type" value="Genomic_DNA"/>
</dbReference>
<reference evidence="1 2" key="3">
    <citation type="journal article" date="2022" name="Microbiol. Spectr.">
        <title>Folding features and dynamics of 3D genome architecture in plant fungal pathogens.</title>
        <authorList>
            <person name="Xia C."/>
        </authorList>
    </citation>
    <scope>NUCLEOTIDE SEQUENCE [LARGE SCALE GENOMIC DNA]</scope>
    <source>
        <strain evidence="1 2">93-210</strain>
    </source>
</reference>
<reference evidence="2" key="2">
    <citation type="journal article" date="2018" name="Mol. Plant Microbe Interact.">
        <title>Genome sequence resources for the wheat stripe rust pathogen (Puccinia striiformis f. sp. tritici) and the barley stripe rust pathogen (Puccinia striiformis f. sp. hordei).</title>
        <authorList>
            <person name="Xia C."/>
            <person name="Wang M."/>
            <person name="Yin C."/>
            <person name="Cornejo O.E."/>
            <person name="Hulbert S.H."/>
            <person name="Chen X."/>
        </authorList>
    </citation>
    <scope>NUCLEOTIDE SEQUENCE [LARGE SCALE GENOMIC DNA]</scope>
    <source>
        <strain evidence="2">93-210</strain>
    </source>
</reference>